<reference evidence="7 8" key="1">
    <citation type="submission" date="2019-10" db="EMBL/GenBank/DDBJ databases">
        <title>New species of Slilvanegrellaceae.</title>
        <authorList>
            <person name="Pitt A."/>
            <person name="Hahn M.W."/>
        </authorList>
    </citation>
    <scope>NUCLEOTIDE SEQUENCE [LARGE SCALE GENOMIC DNA]</scope>
    <source>
        <strain evidence="7 8">SP-Ram-0.45-NSY-1</strain>
    </source>
</reference>
<dbReference type="InterPro" id="IPR025966">
    <property type="entry name" value="OppC_N"/>
</dbReference>
<dbReference type="Gene3D" id="1.10.3720.10">
    <property type="entry name" value="MetI-like"/>
    <property type="match status" value="1"/>
</dbReference>
<dbReference type="SUPFAM" id="SSF161098">
    <property type="entry name" value="MetI-like"/>
    <property type="match status" value="1"/>
</dbReference>
<protein>
    <submittedName>
        <fullName evidence="7">ABC transporter permease subunit</fullName>
    </submittedName>
</protein>
<dbReference type="PANTHER" id="PTHR30325:SF0">
    <property type="entry name" value="INNER MEMBRANE ABC TRANSPORTER PERMEASE PROTEIN YEJE"/>
    <property type="match status" value="1"/>
</dbReference>
<dbReference type="Proteomes" id="UP000437748">
    <property type="component" value="Unassembled WGS sequence"/>
</dbReference>
<keyword evidence="5" id="KW-0813">Transport</keyword>
<dbReference type="EMBL" id="WFLM01000004">
    <property type="protein sequence ID" value="KAB8037693.1"/>
    <property type="molecule type" value="Genomic_DNA"/>
</dbReference>
<keyword evidence="8" id="KW-1185">Reference proteome</keyword>
<evidence type="ECO:0000313" key="8">
    <source>
        <dbReference type="Proteomes" id="UP000437748"/>
    </source>
</evidence>
<feature type="transmembrane region" description="Helical" evidence="5">
    <location>
        <begin position="189"/>
        <end position="205"/>
    </location>
</feature>
<evidence type="ECO:0000256" key="3">
    <source>
        <dbReference type="ARBA" id="ARBA00022989"/>
    </source>
</evidence>
<dbReference type="GO" id="GO:0042884">
    <property type="term" value="P:microcin transport"/>
    <property type="evidence" value="ECO:0007669"/>
    <property type="project" value="TreeGrafter"/>
</dbReference>
<comment type="similarity">
    <text evidence="5">Belongs to the binding-protein-dependent transport system permease family.</text>
</comment>
<name>A0A6N6VRK5_9BACT</name>
<feature type="transmembrane region" description="Helical" evidence="5">
    <location>
        <begin position="20"/>
        <end position="38"/>
    </location>
</feature>
<feature type="transmembrane region" description="Helical" evidence="5">
    <location>
        <begin position="155"/>
        <end position="177"/>
    </location>
</feature>
<feature type="transmembrane region" description="Helical" evidence="5">
    <location>
        <begin position="315"/>
        <end position="337"/>
    </location>
</feature>
<dbReference type="CDD" id="cd06261">
    <property type="entry name" value="TM_PBP2"/>
    <property type="match status" value="1"/>
</dbReference>
<keyword evidence="2 5" id="KW-0812">Transmembrane</keyword>
<evidence type="ECO:0000256" key="1">
    <source>
        <dbReference type="ARBA" id="ARBA00004651"/>
    </source>
</evidence>
<evidence type="ECO:0000256" key="2">
    <source>
        <dbReference type="ARBA" id="ARBA00022692"/>
    </source>
</evidence>
<dbReference type="GO" id="GO:0055085">
    <property type="term" value="P:transmembrane transport"/>
    <property type="evidence" value="ECO:0007669"/>
    <property type="project" value="InterPro"/>
</dbReference>
<dbReference type="PANTHER" id="PTHR30325">
    <property type="entry name" value="MEMBRANE COMPONENT OF ABC TRANSPORTER"/>
    <property type="match status" value="1"/>
</dbReference>
<evidence type="ECO:0000256" key="5">
    <source>
        <dbReference type="RuleBase" id="RU363032"/>
    </source>
</evidence>
<dbReference type="Pfam" id="PF12911">
    <property type="entry name" value="OppC_N"/>
    <property type="match status" value="1"/>
</dbReference>
<dbReference type="Pfam" id="PF00528">
    <property type="entry name" value="BPD_transp_1"/>
    <property type="match status" value="1"/>
</dbReference>
<proteinExistence type="inferred from homology"/>
<gene>
    <name evidence="7" type="ORF">GCL60_10995</name>
</gene>
<feature type="domain" description="ABC transmembrane type-1" evidence="6">
    <location>
        <begin position="151"/>
        <end position="337"/>
    </location>
</feature>
<dbReference type="InterPro" id="IPR000515">
    <property type="entry name" value="MetI-like"/>
</dbReference>
<evidence type="ECO:0000259" key="6">
    <source>
        <dbReference type="PROSITE" id="PS50928"/>
    </source>
</evidence>
<dbReference type="AlphaFoldDB" id="A0A6N6VRK5"/>
<evidence type="ECO:0000313" key="7">
    <source>
        <dbReference type="EMBL" id="KAB8037693.1"/>
    </source>
</evidence>
<organism evidence="7 8">
    <name type="scientific">Silvanigrella paludirubra</name>
    <dbReference type="NCBI Taxonomy" id="2499159"/>
    <lineage>
        <taxon>Bacteria</taxon>
        <taxon>Pseudomonadati</taxon>
        <taxon>Bdellovibrionota</taxon>
        <taxon>Oligoflexia</taxon>
        <taxon>Silvanigrellales</taxon>
        <taxon>Silvanigrellaceae</taxon>
        <taxon>Silvanigrella</taxon>
    </lineage>
</organism>
<accession>A0A6N6VRK5</accession>
<dbReference type="OrthoDB" id="5288805at2"/>
<comment type="subcellular location">
    <subcellularLocation>
        <location evidence="1 5">Cell membrane</location>
        <topology evidence="1 5">Multi-pass membrane protein</topology>
    </subcellularLocation>
</comment>
<dbReference type="InterPro" id="IPR035906">
    <property type="entry name" value="MetI-like_sf"/>
</dbReference>
<comment type="caution">
    <text evidence="7">The sequence shown here is derived from an EMBL/GenBank/DDBJ whole genome shotgun (WGS) entry which is preliminary data.</text>
</comment>
<keyword evidence="4 5" id="KW-0472">Membrane</keyword>
<keyword evidence="3 5" id="KW-1133">Transmembrane helix</keyword>
<feature type="transmembrane region" description="Helical" evidence="5">
    <location>
        <begin position="211"/>
        <end position="230"/>
    </location>
</feature>
<sequence length="350" mass="39456">MTSIMKRKWKTFFSQKKAILGLIVFIIILFAAIFANFISNNKPILLIRSEINNENHKINIFRSKLYFPVFINYQPQDFHILDSFIVDYKILEDNDKKNNIKTFSIYPLNKWDAEEQSDSSLSPPSAIHWLGTDNLGRDIFARLIYGVRISLGFSIVLWIISYFLGTCIGALQGYFLGIFDFVLERFKELTAIIPMLTLVILVTAITKSQSFWIILFLVLIFGWMGIASQIRANVLSIRKREFCEASIALGGSHFRVLLKHILPNSLTPLITLSPFAIEGGVSLLAALDYLGFGLPPPTPSLGELMSQGRDNIQNAPWLLISPVVTILLILISVSLIGQALRKTFDPKVNG</sequence>
<dbReference type="PROSITE" id="PS50928">
    <property type="entry name" value="ABC_TM1"/>
    <property type="match status" value="1"/>
</dbReference>
<dbReference type="RefSeq" id="WP_153420768.1">
    <property type="nucleotide sequence ID" value="NZ_WFLM01000004.1"/>
</dbReference>
<dbReference type="GO" id="GO:0005886">
    <property type="term" value="C:plasma membrane"/>
    <property type="evidence" value="ECO:0007669"/>
    <property type="project" value="UniProtKB-SubCell"/>
</dbReference>
<evidence type="ECO:0000256" key="4">
    <source>
        <dbReference type="ARBA" id="ARBA00023136"/>
    </source>
</evidence>